<dbReference type="EMBL" id="BT122371">
    <property type="protein sequence ID" value="ADE75757.1"/>
    <property type="molecule type" value="mRNA"/>
</dbReference>
<name>D5A888_PICSI</name>
<proteinExistence type="evidence at transcript level"/>
<evidence type="ECO:0000313" key="1">
    <source>
        <dbReference type="EMBL" id="ADE75757.1"/>
    </source>
</evidence>
<dbReference type="AlphaFoldDB" id="D5A888"/>
<accession>D5A888</accession>
<organism evidence="1">
    <name type="scientific">Picea sitchensis</name>
    <name type="common">Sitka spruce</name>
    <name type="synonym">Pinus sitchensis</name>
    <dbReference type="NCBI Taxonomy" id="3332"/>
    <lineage>
        <taxon>Eukaryota</taxon>
        <taxon>Viridiplantae</taxon>
        <taxon>Streptophyta</taxon>
        <taxon>Embryophyta</taxon>
        <taxon>Tracheophyta</taxon>
        <taxon>Spermatophyta</taxon>
        <taxon>Pinopsida</taxon>
        <taxon>Pinidae</taxon>
        <taxon>Conifers I</taxon>
        <taxon>Pinales</taxon>
        <taxon>Pinaceae</taxon>
        <taxon>Picea</taxon>
    </lineage>
</organism>
<sequence length="74" mass="8582">MKTMKKMMRQPALLPSPMLQKPAVAALPQTKSPLVFPPKIQENASVMQMKMERWKRNSCQMSIVNRKRTELRKG</sequence>
<protein>
    <submittedName>
        <fullName evidence="1">Uncharacterized protein</fullName>
    </submittedName>
</protein>
<reference evidence="1" key="1">
    <citation type="submission" date="2010-04" db="EMBL/GenBank/DDBJ databases">
        <authorList>
            <person name="Reid K.E."/>
            <person name="Liao N."/>
            <person name="Chan S."/>
            <person name="Docking R."/>
            <person name="Taylor G."/>
            <person name="Moore R."/>
            <person name="Mayo M."/>
            <person name="Munro S."/>
            <person name="King J."/>
            <person name="Yanchuk A."/>
            <person name="Holt R."/>
            <person name="Jones S."/>
            <person name="Marra M."/>
            <person name="Ritland C.E."/>
            <person name="Ritland K."/>
            <person name="Bohlmann J."/>
        </authorList>
    </citation>
    <scope>NUCLEOTIDE SEQUENCE</scope>
    <source>
        <tissue evidence="1">Buds collected with no treatment. Collection October 2007</tissue>
    </source>
</reference>